<keyword evidence="2" id="KW-1185">Reference proteome</keyword>
<evidence type="ECO:0000313" key="2">
    <source>
        <dbReference type="Proteomes" id="UP000256708"/>
    </source>
</evidence>
<sequence>MPAHHFRELLDLLEEQLQTEECDRSFAFTEGFLKEHHLEEDKVIVWLVLRLRGAA</sequence>
<dbReference type="Pfam" id="PF10905">
    <property type="entry name" value="DUF2695"/>
    <property type="match status" value="1"/>
</dbReference>
<accession>A0A3D8L371</accession>
<name>A0A3D8L371_9BACT</name>
<gene>
    <name evidence="1" type="ORF">DXT99_23115</name>
</gene>
<dbReference type="Proteomes" id="UP000256708">
    <property type="component" value="Unassembled WGS sequence"/>
</dbReference>
<organism evidence="1 2">
    <name type="scientific">Pontibacter diazotrophicus</name>
    <dbReference type="NCBI Taxonomy" id="1400979"/>
    <lineage>
        <taxon>Bacteria</taxon>
        <taxon>Pseudomonadati</taxon>
        <taxon>Bacteroidota</taxon>
        <taxon>Cytophagia</taxon>
        <taxon>Cytophagales</taxon>
        <taxon>Hymenobacteraceae</taxon>
        <taxon>Pontibacter</taxon>
    </lineage>
</organism>
<comment type="caution">
    <text evidence="1">The sequence shown here is derived from an EMBL/GenBank/DDBJ whole genome shotgun (WGS) entry which is preliminary data.</text>
</comment>
<dbReference type="InterPro" id="IPR024248">
    <property type="entry name" value="DUF2695"/>
</dbReference>
<dbReference type="AlphaFoldDB" id="A0A3D8L371"/>
<dbReference type="RefSeq" id="WP_115567966.1">
    <property type="nucleotide sequence ID" value="NZ_QRGR01000036.1"/>
</dbReference>
<dbReference type="EMBL" id="QRGR01000036">
    <property type="protein sequence ID" value="RDV11919.1"/>
    <property type="molecule type" value="Genomic_DNA"/>
</dbReference>
<proteinExistence type="predicted"/>
<reference evidence="2" key="1">
    <citation type="submission" date="2018-08" db="EMBL/GenBank/DDBJ databases">
        <authorList>
            <person name="Liu Z.-W."/>
            <person name="Du Z.-J."/>
        </authorList>
    </citation>
    <scope>NUCLEOTIDE SEQUENCE [LARGE SCALE GENOMIC DNA]</scope>
    <source>
        <strain evidence="2">H4X</strain>
    </source>
</reference>
<protein>
    <submittedName>
        <fullName evidence="1">DUF2695 domain-containing protein</fullName>
    </submittedName>
</protein>
<evidence type="ECO:0000313" key="1">
    <source>
        <dbReference type="EMBL" id="RDV11919.1"/>
    </source>
</evidence>